<evidence type="ECO:0000313" key="3">
    <source>
        <dbReference type="Proteomes" id="UP000248423"/>
    </source>
</evidence>
<keyword evidence="3" id="KW-1185">Reference proteome</keyword>
<dbReference type="VEuPathDB" id="FungiDB:BO78DRAFT_3243"/>
<dbReference type="EMBL" id="KZ826315">
    <property type="protein sequence ID" value="PYI12408.1"/>
    <property type="molecule type" value="Genomic_DNA"/>
</dbReference>
<gene>
    <name evidence="2" type="ORF">BO78DRAFT_3243</name>
</gene>
<protein>
    <submittedName>
        <fullName evidence="2">Uncharacterized protein</fullName>
    </submittedName>
</protein>
<evidence type="ECO:0000256" key="1">
    <source>
        <dbReference type="SAM" id="MobiDB-lite"/>
    </source>
</evidence>
<sequence>MVYLTRSAGVSHRAGRSGDWLPGPEGGARRSPRHFRAWSRQSQTLRRTRQVRGLSSIQPALEMSLAGHWSSGSLLGFLDWTLSASELHRQKEAARRSRR</sequence>
<feature type="region of interest" description="Disordered" evidence="1">
    <location>
        <begin position="1"/>
        <end position="52"/>
    </location>
</feature>
<reference evidence="2 3" key="1">
    <citation type="submission" date="2018-02" db="EMBL/GenBank/DDBJ databases">
        <title>The genomes of Aspergillus section Nigri reveals drivers in fungal speciation.</title>
        <authorList>
            <consortium name="DOE Joint Genome Institute"/>
            <person name="Vesth T.C."/>
            <person name="Nybo J."/>
            <person name="Theobald S."/>
            <person name="Brandl J."/>
            <person name="Frisvad J.C."/>
            <person name="Nielsen K.F."/>
            <person name="Lyhne E.K."/>
            <person name="Kogle M.E."/>
            <person name="Kuo A."/>
            <person name="Riley R."/>
            <person name="Clum A."/>
            <person name="Nolan M."/>
            <person name="Lipzen A."/>
            <person name="Salamov A."/>
            <person name="Henrissat B."/>
            <person name="Wiebenga A."/>
            <person name="De vries R.P."/>
            <person name="Grigoriev I.V."/>
            <person name="Mortensen U.H."/>
            <person name="Andersen M.R."/>
            <person name="Baker S.E."/>
        </authorList>
    </citation>
    <scope>NUCLEOTIDE SEQUENCE [LARGE SCALE GENOMIC DNA]</scope>
    <source>
        <strain evidence="2 3">CBS 121057</strain>
    </source>
</reference>
<evidence type="ECO:0000313" key="2">
    <source>
        <dbReference type="EMBL" id="PYI12408.1"/>
    </source>
</evidence>
<proteinExistence type="predicted"/>
<organism evidence="2 3">
    <name type="scientific">Aspergillus sclerotiicarbonarius (strain CBS 121057 / IBT 28362)</name>
    <dbReference type="NCBI Taxonomy" id="1448318"/>
    <lineage>
        <taxon>Eukaryota</taxon>
        <taxon>Fungi</taxon>
        <taxon>Dikarya</taxon>
        <taxon>Ascomycota</taxon>
        <taxon>Pezizomycotina</taxon>
        <taxon>Eurotiomycetes</taxon>
        <taxon>Eurotiomycetidae</taxon>
        <taxon>Eurotiales</taxon>
        <taxon>Aspergillaceae</taxon>
        <taxon>Aspergillus</taxon>
        <taxon>Aspergillus subgen. Circumdati</taxon>
    </lineage>
</organism>
<dbReference type="Proteomes" id="UP000248423">
    <property type="component" value="Unassembled WGS sequence"/>
</dbReference>
<accession>A0A319EWG5</accession>
<name>A0A319EWG5_ASPSB</name>
<dbReference type="AlphaFoldDB" id="A0A319EWG5"/>